<dbReference type="InParanoid" id="A0A420WEH3"/>
<evidence type="ECO:0000259" key="1">
    <source>
        <dbReference type="PROSITE" id="PS51934"/>
    </source>
</evidence>
<evidence type="ECO:0000313" key="2">
    <source>
        <dbReference type="EMBL" id="RKQ69335.1"/>
    </source>
</evidence>
<dbReference type="EMBL" id="RBII01000002">
    <property type="protein sequence ID" value="RKQ69335.1"/>
    <property type="molecule type" value="Genomic_DNA"/>
</dbReference>
<comment type="caution">
    <text evidence="2">The sequence shown here is derived from an EMBL/GenBank/DDBJ whole genome shotgun (WGS) entry which is preliminary data.</text>
</comment>
<dbReference type="PROSITE" id="PS51934">
    <property type="entry name" value="LRAT"/>
    <property type="match status" value="1"/>
</dbReference>
<dbReference type="GO" id="GO:0016746">
    <property type="term" value="F:acyltransferase activity"/>
    <property type="evidence" value="ECO:0007669"/>
    <property type="project" value="UniProtKB-KW"/>
</dbReference>
<keyword evidence="2" id="KW-0808">Transferase</keyword>
<dbReference type="RefSeq" id="WP_121101856.1">
    <property type="nucleotide sequence ID" value="NZ_RBII01000002.1"/>
</dbReference>
<dbReference type="AlphaFoldDB" id="A0A420WEH3"/>
<keyword evidence="3" id="KW-1185">Reference proteome</keyword>
<dbReference type="Gene3D" id="3.90.1720.10">
    <property type="entry name" value="endopeptidase domain like (from Nostoc punctiforme)"/>
    <property type="match status" value="1"/>
</dbReference>
<dbReference type="InterPro" id="IPR007053">
    <property type="entry name" value="LRAT_dom"/>
</dbReference>
<dbReference type="Proteomes" id="UP000282211">
    <property type="component" value="Unassembled WGS sequence"/>
</dbReference>
<protein>
    <submittedName>
        <fullName evidence="2">Lecithin:retinol acyltransferase</fullName>
    </submittedName>
</protein>
<dbReference type="Pfam" id="PF04970">
    <property type="entry name" value="LRAT"/>
    <property type="match status" value="1"/>
</dbReference>
<proteinExistence type="predicted"/>
<gene>
    <name evidence="2" type="ORF">DES40_2135</name>
</gene>
<reference evidence="2 3" key="1">
    <citation type="submission" date="2018-10" db="EMBL/GenBank/DDBJ databases">
        <title>Genomic Encyclopedia of Type Strains, Phase IV (KMG-IV): sequencing the most valuable type-strain genomes for metagenomic binning, comparative biology and taxonomic classification.</title>
        <authorList>
            <person name="Goeker M."/>
        </authorList>
    </citation>
    <scope>NUCLEOTIDE SEQUENCE [LARGE SCALE GENOMIC DNA]</scope>
    <source>
        <strain evidence="2 3">DSM 22008</strain>
    </source>
</reference>
<dbReference type="OrthoDB" id="7619420at2"/>
<name>A0A420WEH3_9PROT</name>
<accession>A0A420WEH3</accession>
<keyword evidence="2" id="KW-0012">Acyltransferase</keyword>
<evidence type="ECO:0000313" key="3">
    <source>
        <dbReference type="Proteomes" id="UP000282211"/>
    </source>
</evidence>
<organism evidence="2 3">
    <name type="scientific">Litorimonas taeanensis</name>
    <dbReference type="NCBI Taxonomy" id="568099"/>
    <lineage>
        <taxon>Bacteria</taxon>
        <taxon>Pseudomonadati</taxon>
        <taxon>Pseudomonadota</taxon>
        <taxon>Alphaproteobacteria</taxon>
        <taxon>Maricaulales</taxon>
        <taxon>Robiginitomaculaceae</taxon>
    </lineage>
</organism>
<sequence length="124" mass="14018">MSDYPFERTNTVYPAGTLLQVRAYGFIRHYGIATGYGTVIHSSARFGRVEETDMQDFSNGNKVFPISGQANIDGAELVARARLRKGQRYNALFNNCQHFVTWVIEGKSRSEQLGPLDARRLSRE</sequence>
<feature type="domain" description="LRAT" evidence="1">
    <location>
        <begin position="19"/>
        <end position="112"/>
    </location>
</feature>